<dbReference type="GO" id="GO:0003700">
    <property type="term" value="F:DNA-binding transcription factor activity"/>
    <property type="evidence" value="ECO:0007669"/>
    <property type="project" value="TreeGrafter"/>
</dbReference>
<dbReference type="PANTHER" id="PTHR30055">
    <property type="entry name" value="HTH-TYPE TRANSCRIPTIONAL REGULATOR RUTR"/>
    <property type="match status" value="1"/>
</dbReference>
<dbReference type="Pfam" id="PF00440">
    <property type="entry name" value="TetR_N"/>
    <property type="match status" value="1"/>
</dbReference>
<dbReference type="PROSITE" id="PS50977">
    <property type="entry name" value="HTH_TETR_2"/>
    <property type="match status" value="1"/>
</dbReference>
<feature type="domain" description="HTH tetR-type" evidence="5">
    <location>
        <begin position="15"/>
        <end position="75"/>
    </location>
</feature>
<feature type="DNA-binding region" description="H-T-H motif" evidence="4">
    <location>
        <begin position="38"/>
        <end position="57"/>
    </location>
</feature>
<gene>
    <name evidence="6" type="ORF">SAMN05216553_110354</name>
</gene>
<evidence type="ECO:0000256" key="4">
    <source>
        <dbReference type="PROSITE-ProRule" id="PRU00335"/>
    </source>
</evidence>
<dbReference type="GO" id="GO:0000976">
    <property type="term" value="F:transcription cis-regulatory region binding"/>
    <property type="evidence" value="ECO:0007669"/>
    <property type="project" value="TreeGrafter"/>
</dbReference>
<dbReference type="PANTHER" id="PTHR30055:SF238">
    <property type="entry name" value="MYCOFACTOCIN BIOSYNTHESIS TRANSCRIPTIONAL REGULATOR MFTR-RELATED"/>
    <property type="match status" value="1"/>
</dbReference>
<proteinExistence type="predicted"/>
<dbReference type="InterPro" id="IPR050109">
    <property type="entry name" value="HTH-type_TetR-like_transc_reg"/>
</dbReference>
<protein>
    <submittedName>
        <fullName evidence="6">Transcriptional regulator, TetR family</fullName>
    </submittedName>
</protein>
<name>A0A1G7WFP5_9PSEU</name>
<dbReference type="AlphaFoldDB" id="A0A1G7WFP5"/>
<reference evidence="7" key="1">
    <citation type="submission" date="2016-10" db="EMBL/GenBank/DDBJ databases">
        <authorList>
            <person name="Varghese N."/>
            <person name="Submissions S."/>
        </authorList>
    </citation>
    <scope>NUCLEOTIDE SEQUENCE [LARGE SCALE GENOMIC DNA]</scope>
    <source>
        <strain evidence="7">CGMCC 4.3506</strain>
    </source>
</reference>
<keyword evidence="2 4" id="KW-0238">DNA-binding</keyword>
<dbReference type="EMBL" id="FNCC01000010">
    <property type="protein sequence ID" value="SDG70766.1"/>
    <property type="molecule type" value="Genomic_DNA"/>
</dbReference>
<evidence type="ECO:0000259" key="5">
    <source>
        <dbReference type="PROSITE" id="PS50977"/>
    </source>
</evidence>
<organism evidence="6 7">
    <name type="scientific">Lentzea fradiae</name>
    <dbReference type="NCBI Taxonomy" id="200378"/>
    <lineage>
        <taxon>Bacteria</taxon>
        <taxon>Bacillati</taxon>
        <taxon>Actinomycetota</taxon>
        <taxon>Actinomycetes</taxon>
        <taxon>Pseudonocardiales</taxon>
        <taxon>Pseudonocardiaceae</taxon>
        <taxon>Lentzea</taxon>
    </lineage>
</organism>
<dbReference type="InterPro" id="IPR009057">
    <property type="entry name" value="Homeodomain-like_sf"/>
</dbReference>
<dbReference type="RefSeq" id="WP_245744153.1">
    <property type="nucleotide sequence ID" value="NZ_FNCC01000010.1"/>
</dbReference>
<dbReference type="SUPFAM" id="SSF46689">
    <property type="entry name" value="Homeodomain-like"/>
    <property type="match status" value="1"/>
</dbReference>
<sequence length="199" mass="22163">MPRGERPTLTERRAEELRAAIARTAMEIFVADGDTSAKVERIAEAAGVSPRTFHRHFPVKEDVVRPLFRATSEAVAAALRDVPDTTDPVEALVVAWTAAMPGGRLSEFDRRFLTLMVTTSEYRLRWQEADQELCEVIAGYLDRRLPAGGHPLHRTLPAYLVVHATRHVFEHWITSGSEEDLAGLLRDALRMVLAGAAVR</sequence>
<dbReference type="Gene3D" id="1.10.357.10">
    <property type="entry name" value="Tetracycline Repressor, domain 2"/>
    <property type="match status" value="1"/>
</dbReference>
<evidence type="ECO:0000256" key="2">
    <source>
        <dbReference type="ARBA" id="ARBA00023125"/>
    </source>
</evidence>
<dbReference type="InterPro" id="IPR001647">
    <property type="entry name" value="HTH_TetR"/>
</dbReference>
<keyword evidence="7" id="KW-1185">Reference proteome</keyword>
<dbReference type="PRINTS" id="PR00455">
    <property type="entry name" value="HTHTETR"/>
</dbReference>
<evidence type="ECO:0000313" key="6">
    <source>
        <dbReference type="EMBL" id="SDG70766.1"/>
    </source>
</evidence>
<evidence type="ECO:0000256" key="1">
    <source>
        <dbReference type="ARBA" id="ARBA00023015"/>
    </source>
</evidence>
<dbReference type="STRING" id="200378.SAMN05216553_110354"/>
<evidence type="ECO:0000313" key="7">
    <source>
        <dbReference type="Proteomes" id="UP000199623"/>
    </source>
</evidence>
<accession>A0A1G7WFP5</accession>
<dbReference type="Proteomes" id="UP000199623">
    <property type="component" value="Unassembled WGS sequence"/>
</dbReference>
<keyword evidence="3" id="KW-0804">Transcription</keyword>
<evidence type="ECO:0000256" key="3">
    <source>
        <dbReference type="ARBA" id="ARBA00023163"/>
    </source>
</evidence>
<keyword evidence="1" id="KW-0805">Transcription regulation</keyword>